<accession>A0ABZ1B5L3</accession>
<dbReference type="Gene3D" id="3.40.50.450">
    <property type="match status" value="1"/>
</dbReference>
<dbReference type="PROSITE" id="PS00433">
    <property type="entry name" value="PHOSPHOFRUCTOKINASE"/>
    <property type="match status" value="1"/>
</dbReference>
<dbReference type="RefSeq" id="WP_324277346.1">
    <property type="nucleotide sequence ID" value="NZ_CP141261.1"/>
</dbReference>
<evidence type="ECO:0000256" key="1">
    <source>
        <dbReference type="ARBA" id="ARBA00022679"/>
    </source>
</evidence>
<dbReference type="EC" id="2.7.1.11" evidence="6"/>
<keyword evidence="1 6" id="KW-0808">Transferase</keyword>
<keyword evidence="7" id="KW-1185">Reference proteome</keyword>
<name>A0ABZ1B5L3_9ACTN</name>
<keyword evidence="4" id="KW-0460">Magnesium</keyword>
<dbReference type="PANTHER" id="PTHR13697:SF52">
    <property type="entry name" value="ATP-DEPENDENT 6-PHOSPHOFRUCTOKINASE 3"/>
    <property type="match status" value="1"/>
</dbReference>
<dbReference type="GO" id="GO:0003872">
    <property type="term" value="F:6-phosphofructokinase activity"/>
    <property type="evidence" value="ECO:0007669"/>
    <property type="project" value="UniProtKB-EC"/>
</dbReference>
<organism evidence="6 7">
    <name type="scientific">Blastococcus brunescens</name>
    <dbReference type="NCBI Taxonomy" id="1564165"/>
    <lineage>
        <taxon>Bacteria</taxon>
        <taxon>Bacillati</taxon>
        <taxon>Actinomycetota</taxon>
        <taxon>Actinomycetes</taxon>
        <taxon>Geodermatophilales</taxon>
        <taxon>Geodermatophilaceae</taxon>
        <taxon>Blastococcus</taxon>
    </lineage>
</organism>
<evidence type="ECO:0000256" key="2">
    <source>
        <dbReference type="ARBA" id="ARBA00022723"/>
    </source>
</evidence>
<dbReference type="SUPFAM" id="SSF53784">
    <property type="entry name" value="Phosphofructokinase"/>
    <property type="match status" value="1"/>
</dbReference>
<dbReference type="PANTHER" id="PTHR13697">
    <property type="entry name" value="PHOSPHOFRUCTOKINASE"/>
    <property type="match status" value="1"/>
</dbReference>
<dbReference type="InterPro" id="IPR015912">
    <property type="entry name" value="Phosphofructokinase_CS"/>
</dbReference>
<evidence type="ECO:0000256" key="3">
    <source>
        <dbReference type="ARBA" id="ARBA00022777"/>
    </source>
</evidence>
<evidence type="ECO:0000313" key="6">
    <source>
        <dbReference type="EMBL" id="WRL66029.1"/>
    </source>
</evidence>
<evidence type="ECO:0000313" key="7">
    <source>
        <dbReference type="Proteomes" id="UP001324287"/>
    </source>
</evidence>
<reference evidence="6 7" key="1">
    <citation type="submission" date="2023-12" db="EMBL/GenBank/DDBJ databases">
        <title>Blastococcus brunescens sp. nov., an actonobacterium isolated from sandstone collected in sahara desert.</title>
        <authorList>
            <person name="Gtari M."/>
            <person name="Ghodhbane F."/>
        </authorList>
    </citation>
    <scope>NUCLEOTIDE SEQUENCE [LARGE SCALE GENOMIC DNA]</scope>
    <source>
        <strain evidence="6 7">BMG 8361</strain>
    </source>
</reference>
<feature type="domain" description="Phosphofructokinase" evidence="5">
    <location>
        <begin position="6"/>
        <end position="55"/>
    </location>
</feature>
<protein>
    <submittedName>
        <fullName evidence="6">6-phosphofructokinase</fullName>
        <ecNumber evidence="6">2.7.1.11</ecNumber>
    </submittedName>
</protein>
<keyword evidence="2" id="KW-0479">Metal-binding</keyword>
<dbReference type="InterPro" id="IPR000023">
    <property type="entry name" value="Phosphofructokinase_dom"/>
</dbReference>
<dbReference type="Proteomes" id="UP001324287">
    <property type="component" value="Chromosome"/>
</dbReference>
<sequence length="99" mass="10239">MRLGGIGAALAALIEERTGREARAVVLGHIQRGGTPSPFDRVLATRFGLAAVDAVHDGQSGVMVALKGTDIVRVPLSAATAQLKLVPAERYAEAGVFFG</sequence>
<dbReference type="InterPro" id="IPR035966">
    <property type="entry name" value="PKF_sf"/>
</dbReference>
<evidence type="ECO:0000259" key="5">
    <source>
        <dbReference type="Pfam" id="PF00365"/>
    </source>
</evidence>
<keyword evidence="3" id="KW-0418">Kinase</keyword>
<proteinExistence type="predicted"/>
<gene>
    <name evidence="6" type="ORF">U6N30_11055</name>
</gene>
<dbReference type="EMBL" id="CP141261">
    <property type="protein sequence ID" value="WRL66029.1"/>
    <property type="molecule type" value="Genomic_DNA"/>
</dbReference>
<evidence type="ECO:0000256" key="4">
    <source>
        <dbReference type="ARBA" id="ARBA00022842"/>
    </source>
</evidence>
<dbReference type="Pfam" id="PF00365">
    <property type="entry name" value="PFK"/>
    <property type="match status" value="1"/>
</dbReference>